<dbReference type="InterPro" id="IPR003171">
    <property type="entry name" value="Mehydrof_redctse-like"/>
</dbReference>
<comment type="caution">
    <text evidence="13">The sequence shown here is derived from an EMBL/GenBank/DDBJ whole genome shotgun (WGS) entry which is preliminary data.</text>
</comment>
<evidence type="ECO:0000313" key="14">
    <source>
        <dbReference type="Proteomes" id="UP000294692"/>
    </source>
</evidence>
<dbReference type="NCBIfam" id="TIGR00676">
    <property type="entry name" value="fadh2"/>
    <property type="match status" value="1"/>
</dbReference>
<dbReference type="InterPro" id="IPR029041">
    <property type="entry name" value="FAD-linked_oxidoreductase-like"/>
</dbReference>
<comment type="catalytic activity">
    <reaction evidence="11">
        <text>(6S)-5-methyl-5,6,7,8-tetrahydrofolate + NAD(+) = (6R)-5,10-methylene-5,6,7,8-tetrahydrofolate + NADH + H(+)</text>
        <dbReference type="Rhea" id="RHEA:19821"/>
        <dbReference type="ChEBI" id="CHEBI:15378"/>
        <dbReference type="ChEBI" id="CHEBI:15636"/>
        <dbReference type="ChEBI" id="CHEBI:18608"/>
        <dbReference type="ChEBI" id="CHEBI:57540"/>
        <dbReference type="ChEBI" id="CHEBI:57945"/>
        <dbReference type="EC" id="1.5.1.54"/>
    </reaction>
    <physiologicalReaction direction="right-to-left" evidence="11">
        <dbReference type="Rhea" id="RHEA:19823"/>
    </physiologicalReaction>
</comment>
<dbReference type="InterPro" id="IPR004620">
    <property type="entry name" value="MTHF_reductase_bac"/>
</dbReference>
<name>A0A4R3VFC7_9BURK</name>
<evidence type="ECO:0000256" key="10">
    <source>
        <dbReference type="ARBA" id="ARBA00034478"/>
    </source>
</evidence>
<comment type="pathway">
    <text evidence="10">Amino-acid biosynthesis; L-methionine biosynthesis via de novo pathway.</text>
</comment>
<dbReference type="GO" id="GO:0005829">
    <property type="term" value="C:cytosol"/>
    <property type="evidence" value="ECO:0007669"/>
    <property type="project" value="InterPro"/>
</dbReference>
<evidence type="ECO:0000256" key="8">
    <source>
        <dbReference type="ARBA" id="ARBA00023027"/>
    </source>
</evidence>
<dbReference type="EMBL" id="SMBX01000001">
    <property type="protein sequence ID" value="TCV02941.1"/>
    <property type="molecule type" value="Genomic_DNA"/>
</dbReference>
<evidence type="ECO:0000256" key="12">
    <source>
        <dbReference type="RuleBase" id="RU003862"/>
    </source>
</evidence>
<keyword evidence="9" id="KW-0486">Methionine biosynthesis</keyword>
<comment type="similarity">
    <text evidence="3 12">Belongs to the methylenetetrahydrofolate reductase family.</text>
</comment>
<keyword evidence="14" id="KW-1185">Reference proteome</keyword>
<dbReference type="SUPFAM" id="SSF51730">
    <property type="entry name" value="FAD-linked oxidoreductase"/>
    <property type="match status" value="1"/>
</dbReference>
<reference evidence="13 14" key="1">
    <citation type="submission" date="2019-03" db="EMBL/GenBank/DDBJ databases">
        <title>Genomic Encyclopedia of Type Strains, Phase IV (KMG-IV): sequencing the most valuable type-strain genomes for metagenomic binning, comparative biology and taxonomic classification.</title>
        <authorList>
            <person name="Goeker M."/>
        </authorList>
    </citation>
    <scope>NUCLEOTIDE SEQUENCE [LARGE SCALE GENOMIC DNA]</scope>
    <source>
        <strain evidence="13 14">DSM 100048</strain>
    </source>
</reference>
<dbReference type="PANTHER" id="PTHR45754:SF3">
    <property type="entry name" value="METHYLENETETRAHYDROFOLATE REDUCTASE (NADPH)"/>
    <property type="match status" value="1"/>
</dbReference>
<dbReference type="Gene3D" id="3.20.20.220">
    <property type="match status" value="1"/>
</dbReference>
<dbReference type="EC" id="1.5.1.54" evidence="12"/>
<dbReference type="Pfam" id="PF02219">
    <property type="entry name" value="MTHFR"/>
    <property type="match status" value="1"/>
</dbReference>
<evidence type="ECO:0000256" key="11">
    <source>
        <dbReference type="ARBA" id="ARBA00048628"/>
    </source>
</evidence>
<dbReference type="UniPathway" id="UPA00193"/>
<keyword evidence="5 12" id="KW-0285">Flavoprotein</keyword>
<keyword evidence="4" id="KW-0028">Amino-acid biosynthesis</keyword>
<organism evidence="13 14">
    <name type="scientific">Paracandidimonas soli</name>
    <dbReference type="NCBI Taxonomy" id="1917182"/>
    <lineage>
        <taxon>Bacteria</taxon>
        <taxon>Pseudomonadati</taxon>
        <taxon>Pseudomonadota</taxon>
        <taxon>Betaproteobacteria</taxon>
        <taxon>Burkholderiales</taxon>
        <taxon>Alcaligenaceae</taxon>
        <taxon>Paracandidimonas</taxon>
    </lineage>
</organism>
<keyword evidence="8" id="KW-0520">NAD</keyword>
<comment type="pathway">
    <text evidence="2 12">One-carbon metabolism; tetrahydrofolate interconversion.</text>
</comment>
<evidence type="ECO:0000256" key="5">
    <source>
        <dbReference type="ARBA" id="ARBA00022630"/>
    </source>
</evidence>
<gene>
    <name evidence="13" type="ORF">EV686_101401</name>
</gene>
<proteinExistence type="inferred from homology"/>
<dbReference type="GO" id="GO:0035999">
    <property type="term" value="P:tetrahydrofolate interconversion"/>
    <property type="evidence" value="ECO:0007669"/>
    <property type="project" value="UniProtKB-UniPathway"/>
</dbReference>
<dbReference type="GO" id="GO:0009086">
    <property type="term" value="P:methionine biosynthetic process"/>
    <property type="evidence" value="ECO:0007669"/>
    <property type="project" value="UniProtKB-KW"/>
</dbReference>
<keyword evidence="7 12" id="KW-0560">Oxidoreductase</keyword>
<evidence type="ECO:0000256" key="9">
    <source>
        <dbReference type="ARBA" id="ARBA00023167"/>
    </source>
</evidence>
<evidence type="ECO:0000313" key="13">
    <source>
        <dbReference type="EMBL" id="TCV02941.1"/>
    </source>
</evidence>
<evidence type="ECO:0000256" key="4">
    <source>
        <dbReference type="ARBA" id="ARBA00022605"/>
    </source>
</evidence>
<evidence type="ECO:0000256" key="6">
    <source>
        <dbReference type="ARBA" id="ARBA00022827"/>
    </source>
</evidence>
<dbReference type="AlphaFoldDB" id="A0A4R3VFC7"/>
<accession>A0A4R3VFC7</accession>
<evidence type="ECO:0000256" key="1">
    <source>
        <dbReference type="ARBA" id="ARBA00001974"/>
    </source>
</evidence>
<evidence type="ECO:0000256" key="2">
    <source>
        <dbReference type="ARBA" id="ARBA00004777"/>
    </source>
</evidence>
<sequence>MSSSGKKFSLEFFPPRDIAAQEKLVRSAKQMQALHPDYVSVTFGAGGSTRSGTVETVRMMQNLGFDTAPHLSCIGAAKAELAELLDGYRAQGVRRIVALRGDLPSGMGGDSGEMRHARDLVAFIREHSGDHFHIEVAAYPEMHPQSLSAREDLAHFVDKVKAGADSAITQYFFNADAYFDFVDRLQAQGVDIPVIPGIMPITNNAQLARFSNMCGAEIPRWIRLRLADFGDDRASIRAFGLDVVSQLCGRLLERGAPGLHFYTLNNAEVTTALWGRVVPR</sequence>
<keyword evidence="6 12" id="KW-0274">FAD</keyword>
<protein>
    <recommendedName>
        <fullName evidence="12">Methylenetetrahydrofolate reductase</fullName>
        <ecNumber evidence="12">1.5.1.54</ecNumber>
    </recommendedName>
</protein>
<dbReference type="Proteomes" id="UP000294692">
    <property type="component" value="Unassembled WGS sequence"/>
</dbReference>
<dbReference type="OrthoDB" id="9812555at2"/>
<evidence type="ECO:0000256" key="3">
    <source>
        <dbReference type="ARBA" id="ARBA00006743"/>
    </source>
</evidence>
<dbReference type="RefSeq" id="WP_132472920.1">
    <property type="nucleotide sequence ID" value="NZ_JBHRVM010000001.1"/>
</dbReference>
<evidence type="ECO:0000256" key="7">
    <source>
        <dbReference type="ARBA" id="ARBA00023002"/>
    </source>
</evidence>
<dbReference type="GO" id="GO:0071949">
    <property type="term" value="F:FAD binding"/>
    <property type="evidence" value="ECO:0007669"/>
    <property type="project" value="TreeGrafter"/>
</dbReference>
<dbReference type="GO" id="GO:0106312">
    <property type="term" value="F:methylenetetrahydrofolate reductase (NADH) activity"/>
    <property type="evidence" value="ECO:0007669"/>
    <property type="project" value="UniProtKB-EC"/>
</dbReference>
<comment type="cofactor">
    <cofactor evidence="1 12">
        <name>FAD</name>
        <dbReference type="ChEBI" id="CHEBI:57692"/>
    </cofactor>
</comment>
<dbReference type="PANTHER" id="PTHR45754">
    <property type="entry name" value="METHYLENETETRAHYDROFOLATE REDUCTASE"/>
    <property type="match status" value="1"/>
</dbReference>
<dbReference type="CDD" id="cd00537">
    <property type="entry name" value="MTHFR"/>
    <property type="match status" value="1"/>
</dbReference>